<gene>
    <name evidence="3" type="ORF">PNOK_0586400</name>
</gene>
<dbReference type="CDD" id="cd07992">
    <property type="entry name" value="LPLAT_AAK14816-like"/>
    <property type="match status" value="1"/>
</dbReference>
<accession>A0A286UHB7</accession>
<sequence length="542" mass="61712">MINEYTPTPWPYFFVRLLFKFVLKIFYGTIVIENIDLIPGNGEPCIICANHSNSLTDAVLLVGTIPSKKRNFIRLTAKATQFGRKTFTSWLIEAAGTVPLKRRKDTPGVEVDNSEALEGIKAVLENGDAVCLFPEGMSRYHPTLAPLKTGVARLISDVLTRKKDDPSFKVNLLNCSITYMHRQHFRSDILITFHPPMVFTPQGNPELIAPTDFSNIRALTSRMYKQISSGTYDSPNWDIVRCAKLAARVYAPLGTRMALGDHVRVCRAFVEAFKWAEAEGRIEGMSVTTSGSEEEDEDLIKQRCARVNALRKELGEYQDQLAQLGIKDDRVRRPICRPLIIWRICVRLIMTFGLTVISLPGLILWFPVFFVTQRAAQRCTKSGPAWDTWDEIAQAKLVSGLAAGVVVWLICVIITFPFAPISSVGVPILMWFTLRWLEDAVAASRALRALVRLLLLGKSRLSELYGRRQVLHEKLMELAVEYLNLPADPETFFVKIGGKEKGRVRNRWEEKVKYFSVKRRRKRDWNETFKLYDTVEYPDDNF</sequence>
<dbReference type="OrthoDB" id="5567124at2759"/>
<dbReference type="SUPFAM" id="SSF69593">
    <property type="entry name" value="Glycerol-3-phosphate (1)-acyltransferase"/>
    <property type="match status" value="1"/>
</dbReference>
<dbReference type="Pfam" id="PF01553">
    <property type="entry name" value="Acyltransferase"/>
    <property type="match status" value="1"/>
</dbReference>
<dbReference type="InterPro" id="IPR002123">
    <property type="entry name" value="Plipid/glycerol_acylTrfase"/>
</dbReference>
<keyword evidence="1" id="KW-0472">Membrane</keyword>
<keyword evidence="1" id="KW-0812">Transmembrane</keyword>
<dbReference type="SMART" id="SM00563">
    <property type="entry name" value="PlsC"/>
    <property type="match status" value="1"/>
</dbReference>
<dbReference type="Proteomes" id="UP000217199">
    <property type="component" value="Unassembled WGS sequence"/>
</dbReference>
<feature type="domain" description="Phospholipid/glycerol acyltransferase" evidence="2">
    <location>
        <begin position="45"/>
        <end position="180"/>
    </location>
</feature>
<protein>
    <recommendedName>
        <fullName evidence="2">Phospholipid/glycerol acyltransferase domain-containing protein</fullName>
    </recommendedName>
</protein>
<dbReference type="InParanoid" id="A0A286UHB7"/>
<evidence type="ECO:0000256" key="1">
    <source>
        <dbReference type="SAM" id="Phobius"/>
    </source>
</evidence>
<dbReference type="EMBL" id="NBII01000005">
    <property type="protein sequence ID" value="PAV19020.1"/>
    <property type="molecule type" value="Genomic_DNA"/>
</dbReference>
<dbReference type="GO" id="GO:0004366">
    <property type="term" value="F:glycerol-3-phosphate O-acyltransferase activity"/>
    <property type="evidence" value="ECO:0007669"/>
    <property type="project" value="TreeGrafter"/>
</dbReference>
<dbReference type="GO" id="GO:0016287">
    <property type="term" value="F:glycerone-phosphate O-acyltransferase activity"/>
    <property type="evidence" value="ECO:0007669"/>
    <property type="project" value="TreeGrafter"/>
</dbReference>
<name>A0A286UHB7_9AGAM</name>
<organism evidence="3 4">
    <name type="scientific">Pyrrhoderma noxium</name>
    <dbReference type="NCBI Taxonomy" id="2282107"/>
    <lineage>
        <taxon>Eukaryota</taxon>
        <taxon>Fungi</taxon>
        <taxon>Dikarya</taxon>
        <taxon>Basidiomycota</taxon>
        <taxon>Agaricomycotina</taxon>
        <taxon>Agaricomycetes</taxon>
        <taxon>Hymenochaetales</taxon>
        <taxon>Hymenochaetaceae</taxon>
        <taxon>Pyrrhoderma</taxon>
    </lineage>
</organism>
<dbReference type="InterPro" id="IPR052744">
    <property type="entry name" value="GPAT/DAPAT"/>
</dbReference>
<evidence type="ECO:0000313" key="4">
    <source>
        <dbReference type="Proteomes" id="UP000217199"/>
    </source>
</evidence>
<keyword evidence="4" id="KW-1185">Reference proteome</keyword>
<evidence type="ECO:0000259" key="2">
    <source>
        <dbReference type="SMART" id="SM00563"/>
    </source>
</evidence>
<dbReference type="AlphaFoldDB" id="A0A286UHB7"/>
<keyword evidence="1" id="KW-1133">Transmembrane helix</keyword>
<feature type="transmembrane region" description="Helical" evidence="1">
    <location>
        <begin position="340"/>
        <end position="366"/>
    </location>
</feature>
<feature type="transmembrane region" description="Helical" evidence="1">
    <location>
        <begin position="12"/>
        <end position="32"/>
    </location>
</feature>
<evidence type="ECO:0000313" key="3">
    <source>
        <dbReference type="EMBL" id="PAV19020.1"/>
    </source>
</evidence>
<comment type="caution">
    <text evidence="3">The sequence shown here is derived from an EMBL/GenBank/DDBJ whole genome shotgun (WGS) entry which is preliminary data.</text>
</comment>
<proteinExistence type="predicted"/>
<feature type="transmembrane region" description="Helical" evidence="1">
    <location>
        <begin position="405"/>
        <end position="432"/>
    </location>
</feature>
<dbReference type="PANTHER" id="PTHR31605">
    <property type="entry name" value="GLYCEROL-3-PHOSPHATE O-ACYLTRANSFERASE 1"/>
    <property type="match status" value="1"/>
</dbReference>
<dbReference type="PANTHER" id="PTHR31605:SF0">
    <property type="entry name" value="GLYCEROL-3-PHOSPHATE O-ACYLTRANSFERASE 1"/>
    <property type="match status" value="1"/>
</dbReference>
<reference evidence="3 4" key="1">
    <citation type="journal article" date="2017" name="Mol. Ecol.">
        <title>Comparative and population genomic landscape of Phellinus noxius: A hypervariable fungus causing root rot in trees.</title>
        <authorList>
            <person name="Chung C.L."/>
            <person name="Lee T.J."/>
            <person name="Akiba M."/>
            <person name="Lee H.H."/>
            <person name="Kuo T.H."/>
            <person name="Liu D."/>
            <person name="Ke H.M."/>
            <person name="Yokoi T."/>
            <person name="Roa M.B."/>
            <person name="Lu M.J."/>
            <person name="Chang Y.Y."/>
            <person name="Ann P.J."/>
            <person name="Tsai J.N."/>
            <person name="Chen C.Y."/>
            <person name="Tzean S.S."/>
            <person name="Ota Y."/>
            <person name="Hattori T."/>
            <person name="Sahashi N."/>
            <person name="Liou R.F."/>
            <person name="Kikuchi T."/>
            <person name="Tsai I.J."/>
        </authorList>
    </citation>
    <scope>NUCLEOTIDE SEQUENCE [LARGE SCALE GENOMIC DNA]</scope>
    <source>
        <strain evidence="3 4">FFPRI411160</strain>
    </source>
</reference>
<dbReference type="GO" id="GO:0008654">
    <property type="term" value="P:phospholipid biosynthetic process"/>
    <property type="evidence" value="ECO:0007669"/>
    <property type="project" value="TreeGrafter"/>
</dbReference>